<protein>
    <submittedName>
        <fullName evidence="2">Zn-dependent hydrolase of the beta-lactamase</fullName>
    </submittedName>
</protein>
<evidence type="ECO:0000313" key="2">
    <source>
        <dbReference type="EMBL" id="KAK8017807.1"/>
    </source>
</evidence>
<accession>A0ABR1RSE9</accession>
<dbReference type="Proteomes" id="UP001444661">
    <property type="component" value="Unassembled WGS sequence"/>
</dbReference>
<evidence type="ECO:0000256" key="1">
    <source>
        <dbReference type="SAM" id="MobiDB-lite"/>
    </source>
</evidence>
<dbReference type="EMBL" id="JAQQWK010000013">
    <property type="protein sequence ID" value="KAK8017807.1"/>
    <property type="molecule type" value="Genomic_DNA"/>
</dbReference>
<dbReference type="GO" id="GO:0016787">
    <property type="term" value="F:hydrolase activity"/>
    <property type="evidence" value="ECO:0007669"/>
    <property type="project" value="UniProtKB-KW"/>
</dbReference>
<keyword evidence="2" id="KW-0378">Hydrolase</keyword>
<reference evidence="2 3" key="1">
    <citation type="submission" date="2023-01" db="EMBL/GenBank/DDBJ databases">
        <title>Analysis of 21 Apiospora genomes using comparative genomics revels a genus with tremendous synthesis potential of carbohydrate active enzymes and secondary metabolites.</title>
        <authorList>
            <person name="Sorensen T."/>
        </authorList>
    </citation>
    <scope>NUCLEOTIDE SEQUENCE [LARGE SCALE GENOMIC DNA]</scope>
    <source>
        <strain evidence="2 3">CBS 33761</strain>
    </source>
</reference>
<keyword evidence="3" id="KW-1185">Reference proteome</keyword>
<evidence type="ECO:0000313" key="3">
    <source>
        <dbReference type="Proteomes" id="UP001444661"/>
    </source>
</evidence>
<sequence>MPFLVRPGVVLTSHYQLSHKLSSLPPIDAVLLSHGGHADNMDPIGQHSLDGYRVLTTVEGTRKLSPCPGDGQRRGVAAERPLLLG</sequence>
<name>A0ABR1RSE9_9PEZI</name>
<proteinExistence type="predicted"/>
<feature type="region of interest" description="Disordered" evidence="1">
    <location>
        <begin position="63"/>
        <end position="85"/>
    </location>
</feature>
<organism evidence="2 3">
    <name type="scientific">Apiospora rasikravindrae</name>
    <dbReference type="NCBI Taxonomy" id="990691"/>
    <lineage>
        <taxon>Eukaryota</taxon>
        <taxon>Fungi</taxon>
        <taxon>Dikarya</taxon>
        <taxon>Ascomycota</taxon>
        <taxon>Pezizomycotina</taxon>
        <taxon>Sordariomycetes</taxon>
        <taxon>Xylariomycetidae</taxon>
        <taxon>Amphisphaeriales</taxon>
        <taxon>Apiosporaceae</taxon>
        <taxon>Apiospora</taxon>
    </lineage>
</organism>
<gene>
    <name evidence="2" type="ORF">PG993_014133</name>
</gene>
<comment type="caution">
    <text evidence="2">The sequence shown here is derived from an EMBL/GenBank/DDBJ whole genome shotgun (WGS) entry which is preliminary data.</text>
</comment>